<sequence>MSAELDKEKEEVIALLGPRWQAMCRSNDSTTFLWSHNGKTKSGWIQLLPNKKLSTTWCLGTWEVLANNPDVVDMNFGTSRHLCHYKEGGFVVEQKYNVRTGKESYKPGKPKSCGFVTRNDQRGHRGVPGEKGYKALGGKRKEMNEDEEAEARACSFLQKDLTFESFFGAWCDWRSKRARCFASVPWAPPVEPTDVLAEADQLDDAPSRAPLTDAPSRAGSVDDALPPFEEREKANDLEERPTYVFENGAAYTGHWSGQQREGYGVQVLAGKEELEVWPDGARYEGNWKADKAQGWGRFAHADGDVYEGEWVADTAHGQGTYHHSDGSQYEGHWEHDRQHGHGIELWADGARYEGNYASGKKHGPGYFSWADGSTYDGEFLKNNDIHGQGTYTWGDGRCYEGQWEGNRMHGAGRFRWPDGRVYEGCYLHDIKHGHGVFRWPDGREYDGQWRRDGDWIGLGGFAWTRSGGQQLAWLLSSLPGTAVPSRKKSGCSNMACLKSFT</sequence>
<dbReference type="Pfam" id="PF02493">
    <property type="entry name" value="MORN"/>
    <property type="match status" value="8"/>
</dbReference>
<dbReference type="Gene3D" id="2.20.110.10">
    <property type="entry name" value="Histone H3 K4-specific methyltransferase SET7/9 N-terminal domain"/>
    <property type="match status" value="4"/>
</dbReference>
<feature type="region of interest" description="Disordered" evidence="2">
    <location>
        <begin position="205"/>
        <end position="237"/>
    </location>
</feature>
<protein>
    <submittedName>
        <fullName evidence="3">Uncharacterized protein</fullName>
    </submittedName>
</protein>
<feature type="region of interest" description="Disordered" evidence="2">
    <location>
        <begin position="118"/>
        <end position="140"/>
    </location>
</feature>
<proteinExistence type="predicted"/>
<evidence type="ECO:0000313" key="3">
    <source>
        <dbReference type="EMBL" id="CAK9050024.1"/>
    </source>
</evidence>
<organism evidence="3 4">
    <name type="scientific">Durusdinium trenchii</name>
    <dbReference type="NCBI Taxonomy" id="1381693"/>
    <lineage>
        <taxon>Eukaryota</taxon>
        <taxon>Sar</taxon>
        <taxon>Alveolata</taxon>
        <taxon>Dinophyceae</taxon>
        <taxon>Suessiales</taxon>
        <taxon>Symbiodiniaceae</taxon>
        <taxon>Durusdinium</taxon>
    </lineage>
</organism>
<dbReference type="PANTHER" id="PTHR43215:SF14">
    <property type="entry name" value="RADIAL SPOKE HEAD 1 HOMOLOG"/>
    <property type="match status" value="1"/>
</dbReference>
<gene>
    <name evidence="3" type="ORF">CCMP2556_LOCUS25538</name>
</gene>
<keyword evidence="1" id="KW-0677">Repeat</keyword>
<evidence type="ECO:0000256" key="1">
    <source>
        <dbReference type="ARBA" id="ARBA00022737"/>
    </source>
</evidence>
<dbReference type="SUPFAM" id="SSF82185">
    <property type="entry name" value="Histone H3 K4-specific methyltransferase SET7/9 N-terminal domain"/>
    <property type="match status" value="2"/>
</dbReference>
<dbReference type="EMBL" id="CAXAMN010017224">
    <property type="protein sequence ID" value="CAK9050024.1"/>
    <property type="molecule type" value="Genomic_DNA"/>
</dbReference>
<name>A0ABP0MEV3_9DINO</name>
<evidence type="ECO:0000256" key="2">
    <source>
        <dbReference type="SAM" id="MobiDB-lite"/>
    </source>
</evidence>
<dbReference type="SMART" id="SM00698">
    <property type="entry name" value="MORN"/>
    <property type="match status" value="8"/>
</dbReference>
<dbReference type="Proteomes" id="UP001642484">
    <property type="component" value="Unassembled WGS sequence"/>
</dbReference>
<dbReference type="PANTHER" id="PTHR43215">
    <property type="entry name" value="RADIAL SPOKE HEAD 1 HOMOLOG"/>
    <property type="match status" value="1"/>
</dbReference>
<feature type="compositionally biased region" description="Basic and acidic residues" evidence="2">
    <location>
        <begin position="119"/>
        <end position="140"/>
    </location>
</feature>
<accession>A0ABP0MEV3</accession>
<evidence type="ECO:0000313" key="4">
    <source>
        <dbReference type="Proteomes" id="UP001642484"/>
    </source>
</evidence>
<keyword evidence="4" id="KW-1185">Reference proteome</keyword>
<feature type="compositionally biased region" description="Basic and acidic residues" evidence="2">
    <location>
        <begin position="228"/>
        <end position="237"/>
    </location>
</feature>
<comment type="caution">
    <text evidence="3">The sequence shown here is derived from an EMBL/GenBank/DDBJ whole genome shotgun (WGS) entry which is preliminary data.</text>
</comment>
<reference evidence="3 4" key="1">
    <citation type="submission" date="2024-02" db="EMBL/GenBank/DDBJ databases">
        <authorList>
            <person name="Chen Y."/>
            <person name="Shah S."/>
            <person name="Dougan E. K."/>
            <person name="Thang M."/>
            <person name="Chan C."/>
        </authorList>
    </citation>
    <scope>NUCLEOTIDE SEQUENCE [LARGE SCALE GENOMIC DNA]</scope>
</reference>
<dbReference type="InterPro" id="IPR003409">
    <property type="entry name" value="MORN"/>
</dbReference>